<dbReference type="InterPro" id="IPR052527">
    <property type="entry name" value="Metal_cation-efflux_comp"/>
</dbReference>
<evidence type="ECO:0000256" key="2">
    <source>
        <dbReference type="ARBA" id="ARBA00022692"/>
    </source>
</evidence>
<protein>
    <submittedName>
        <fullName evidence="6">Isoprenylcysteine carboxyl methyltransferase (ICMT) family protein</fullName>
    </submittedName>
</protein>
<feature type="transmembrane region" description="Helical" evidence="5">
    <location>
        <begin position="17"/>
        <end position="36"/>
    </location>
</feature>
<evidence type="ECO:0000313" key="7">
    <source>
        <dbReference type="Proteomes" id="UP000318384"/>
    </source>
</evidence>
<keyword evidence="6" id="KW-0489">Methyltransferase</keyword>
<feature type="transmembrane region" description="Helical" evidence="5">
    <location>
        <begin position="118"/>
        <end position="139"/>
    </location>
</feature>
<feature type="transmembrane region" description="Helical" evidence="5">
    <location>
        <begin position="43"/>
        <end position="68"/>
    </location>
</feature>
<dbReference type="GO" id="GO:0016020">
    <property type="term" value="C:membrane"/>
    <property type="evidence" value="ECO:0007669"/>
    <property type="project" value="UniProtKB-SubCell"/>
</dbReference>
<dbReference type="InterPro" id="IPR007269">
    <property type="entry name" value="ICMT_MeTrfase"/>
</dbReference>
<dbReference type="AlphaFoldDB" id="A0A517WN55"/>
<keyword evidence="3 5" id="KW-1133">Transmembrane helix</keyword>
<evidence type="ECO:0000256" key="5">
    <source>
        <dbReference type="SAM" id="Phobius"/>
    </source>
</evidence>
<comment type="subcellular location">
    <subcellularLocation>
        <location evidence="1">Membrane</location>
        <topology evidence="1">Multi-pass membrane protein</topology>
    </subcellularLocation>
</comment>
<gene>
    <name evidence="6" type="ORF">V202x_00110</name>
</gene>
<keyword evidence="7" id="KW-1185">Reference proteome</keyword>
<dbReference type="Pfam" id="PF04140">
    <property type="entry name" value="ICMT"/>
    <property type="match status" value="1"/>
</dbReference>
<reference evidence="6 7" key="1">
    <citation type="submission" date="2019-03" db="EMBL/GenBank/DDBJ databases">
        <title>Deep-cultivation of Planctomycetes and their phenomic and genomic characterization uncovers novel biology.</title>
        <authorList>
            <person name="Wiegand S."/>
            <person name="Jogler M."/>
            <person name="Boedeker C."/>
            <person name="Pinto D."/>
            <person name="Vollmers J."/>
            <person name="Rivas-Marin E."/>
            <person name="Kohn T."/>
            <person name="Peeters S.H."/>
            <person name="Heuer A."/>
            <person name="Rast P."/>
            <person name="Oberbeckmann S."/>
            <person name="Bunk B."/>
            <person name="Jeske O."/>
            <person name="Meyerdierks A."/>
            <person name="Storesund J.E."/>
            <person name="Kallscheuer N."/>
            <person name="Luecker S."/>
            <person name="Lage O.M."/>
            <person name="Pohl T."/>
            <person name="Merkel B.J."/>
            <person name="Hornburger P."/>
            <person name="Mueller R.-W."/>
            <person name="Bruemmer F."/>
            <person name="Labrenz M."/>
            <person name="Spormann A.M."/>
            <person name="Op den Camp H."/>
            <person name="Overmann J."/>
            <person name="Amann R."/>
            <person name="Jetten M.S.M."/>
            <person name="Mascher T."/>
            <person name="Medema M.H."/>
            <person name="Devos D.P."/>
            <person name="Kaster A.-K."/>
            <person name="Ovreas L."/>
            <person name="Rohde M."/>
            <person name="Galperin M.Y."/>
            <person name="Jogler C."/>
        </authorList>
    </citation>
    <scope>NUCLEOTIDE SEQUENCE [LARGE SCALE GENOMIC DNA]</scope>
    <source>
        <strain evidence="6 7">V202</strain>
    </source>
</reference>
<dbReference type="PANTHER" id="PTHR43847:SF1">
    <property type="entry name" value="BLL3993 PROTEIN"/>
    <property type="match status" value="1"/>
</dbReference>
<proteinExistence type="predicted"/>
<organism evidence="6 7">
    <name type="scientific">Gimesia aquarii</name>
    <dbReference type="NCBI Taxonomy" id="2527964"/>
    <lineage>
        <taxon>Bacteria</taxon>
        <taxon>Pseudomonadati</taxon>
        <taxon>Planctomycetota</taxon>
        <taxon>Planctomycetia</taxon>
        <taxon>Planctomycetales</taxon>
        <taxon>Planctomycetaceae</taxon>
        <taxon>Gimesia</taxon>
    </lineage>
</organism>
<keyword evidence="6" id="KW-0808">Transferase</keyword>
<feature type="transmembrane region" description="Helical" evidence="5">
    <location>
        <begin position="175"/>
        <end position="204"/>
    </location>
</feature>
<dbReference type="GO" id="GO:0032259">
    <property type="term" value="P:methylation"/>
    <property type="evidence" value="ECO:0007669"/>
    <property type="project" value="UniProtKB-KW"/>
</dbReference>
<dbReference type="Gene3D" id="1.20.120.1630">
    <property type="match status" value="1"/>
</dbReference>
<dbReference type="GO" id="GO:0004671">
    <property type="term" value="F:protein C-terminal S-isoprenylcysteine carboxyl O-methyltransferase activity"/>
    <property type="evidence" value="ECO:0007669"/>
    <property type="project" value="InterPro"/>
</dbReference>
<feature type="transmembrane region" description="Helical" evidence="5">
    <location>
        <begin position="88"/>
        <end position="106"/>
    </location>
</feature>
<evidence type="ECO:0000313" key="6">
    <source>
        <dbReference type="EMBL" id="QDU06668.1"/>
    </source>
</evidence>
<keyword evidence="2 5" id="KW-0812">Transmembrane</keyword>
<dbReference type="OrthoDB" id="272002at2"/>
<evidence type="ECO:0000256" key="3">
    <source>
        <dbReference type="ARBA" id="ARBA00022989"/>
    </source>
</evidence>
<dbReference type="Proteomes" id="UP000318384">
    <property type="component" value="Chromosome"/>
</dbReference>
<dbReference type="PANTHER" id="PTHR43847">
    <property type="entry name" value="BLL3993 PROTEIN"/>
    <property type="match status" value="1"/>
</dbReference>
<evidence type="ECO:0000256" key="1">
    <source>
        <dbReference type="ARBA" id="ARBA00004141"/>
    </source>
</evidence>
<keyword evidence="4 5" id="KW-0472">Membrane</keyword>
<evidence type="ECO:0000256" key="4">
    <source>
        <dbReference type="ARBA" id="ARBA00023136"/>
    </source>
</evidence>
<name>A0A517WN55_9PLAN</name>
<dbReference type="EMBL" id="CP037422">
    <property type="protein sequence ID" value="QDU06668.1"/>
    <property type="molecule type" value="Genomic_DNA"/>
</dbReference>
<accession>A0A517WN55</accession>
<sequence length="236" mass="26558">MVDLETRSDSLEPVSPALVGLAVVGTTVFFAILLFVPAGRLDWILGWIYVGLFIINMIINWVCLQLWNPELIAARMRFSKGTKTWDKVWAALFAPLIIAIYIVAGLEFRDGASRLTEMAWPFGLVLFVLGSALLMWSMVVNPFFEKTVRIQTDRGHRVIDSGPYAYLRHPGYVGFMAWVLSTPLLLASAWALIPALLSVIGIAIRTALEDRTLRAELPGYTDYTKRVRFRLIPGIW</sequence>